<proteinExistence type="predicted"/>
<dbReference type="InParanoid" id="W3WSP6"/>
<dbReference type="GeneID" id="19276577"/>
<dbReference type="KEGG" id="pfy:PFICI_11564"/>
<keyword evidence="3" id="KW-1185">Reference proteome</keyword>
<gene>
    <name evidence="2" type="ORF">PFICI_11564</name>
</gene>
<dbReference type="OMA" id="YVFGIMD"/>
<protein>
    <recommendedName>
        <fullName evidence="1">Heterokaryon incompatibility domain-containing protein</fullName>
    </recommendedName>
</protein>
<dbReference type="PANTHER" id="PTHR24148:SF64">
    <property type="entry name" value="HETEROKARYON INCOMPATIBILITY DOMAIN-CONTAINING PROTEIN"/>
    <property type="match status" value="1"/>
</dbReference>
<organism evidence="2 3">
    <name type="scientific">Pestalotiopsis fici (strain W106-1 / CGMCC3.15140)</name>
    <dbReference type="NCBI Taxonomy" id="1229662"/>
    <lineage>
        <taxon>Eukaryota</taxon>
        <taxon>Fungi</taxon>
        <taxon>Dikarya</taxon>
        <taxon>Ascomycota</taxon>
        <taxon>Pezizomycotina</taxon>
        <taxon>Sordariomycetes</taxon>
        <taxon>Xylariomycetidae</taxon>
        <taxon>Amphisphaeriales</taxon>
        <taxon>Sporocadaceae</taxon>
        <taxon>Pestalotiopsis</taxon>
    </lineage>
</organism>
<dbReference type="HOGENOM" id="CLU_004184_7_4_1"/>
<dbReference type="Pfam" id="PF26639">
    <property type="entry name" value="Het-6_barrel"/>
    <property type="match status" value="1"/>
</dbReference>
<evidence type="ECO:0000259" key="1">
    <source>
        <dbReference type="Pfam" id="PF06985"/>
    </source>
</evidence>
<feature type="domain" description="Heterokaryon incompatibility" evidence="1">
    <location>
        <begin position="67"/>
        <end position="233"/>
    </location>
</feature>
<accession>W3WSP6</accession>
<dbReference type="RefSeq" id="XP_007838336.1">
    <property type="nucleotide sequence ID" value="XM_007840145.1"/>
</dbReference>
<dbReference type="STRING" id="1229662.W3WSP6"/>
<evidence type="ECO:0000313" key="2">
    <source>
        <dbReference type="EMBL" id="ETS76177.1"/>
    </source>
</evidence>
<dbReference type="InterPro" id="IPR052895">
    <property type="entry name" value="HetReg/Transcr_Mod"/>
</dbReference>
<evidence type="ECO:0000313" key="3">
    <source>
        <dbReference type="Proteomes" id="UP000030651"/>
    </source>
</evidence>
<dbReference type="EMBL" id="KI912117">
    <property type="protein sequence ID" value="ETS76177.1"/>
    <property type="molecule type" value="Genomic_DNA"/>
</dbReference>
<dbReference type="Pfam" id="PF06985">
    <property type="entry name" value="HET"/>
    <property type="match status" value="1"/>
</dbReference>
<dbReference type="AlphaFoldDB" id="W3WSP6"/>
<dbReference type="InterPro" id="IPR010730">
    <property type="entry name" value="HET"/>
</dbReference>
<dbReference type="PANTHER" id="PTHR24148">
    <property type="entry name" value="ANKYRIN REPEAT DOMAIN-CONTAINING PROTEIN 39 HOMOLOG-RELATED"/>
    <property type="match status" value="1"/>
</dbReference>
<dbReference type="Proteomes" id="UP000030651">
    <property type="component" value="Unassembled WGS sequence"/>
</dbReference>
<reference evidence="3" key="1">
    <citation type="journal article" date="2015" name="BMC Genomics">
        <title>Genomic and transcriptomic analysis of the endophytic fungus Pestalotiopsis fici reveals its lifestyle and high potential for synthesis of natural products.</title>
        <authorList>
            <person name="Wang X."/>
            <person name="Zhang X."/>
            <person name="Liu L."/>
            <person name="Xiang M."/>
            <person name="Wang W."/>
            <person name="Sun X."/>
            <person name="Che Y."/>
            <person name="Guo L."/>
            <person name="Liu G."/>
            <person name="Guo L."/>
            <person name="Wang C."/>
            <person name="Yin W.B."/>
            <person name="Stadler M."/>
            <person name="Zhang X."/>
            <person name="Liu X."/>
        </authorList>
    </citation>
    <scope>NUCLEOTIDE SEQUENCE [LARGE SCALE GENOMIC DNA]</scope>
    <source>
        <strain evidence="3">W106-1 / CGMCC3.15140</strain>
    </source>
</reference>
<sequence>MDNVQPENQGWRSRLYSQVPLKSKNGTVRLLTIEPRSRVRSNAAEDQNITQCFLKLGNLKTQQSAFVAISHACEKGGDEEIMVNGALVPVSTDIAELLRSLQHEHDPVTIWMDALCINYSDVEEKSAQLAQMPQILSAASSTLVWLGGTADGSHGAMDALNRLDEEHLTPAAQKLLLAALRKTPWITKLPTTVTQPSQPAKEESLEDQLDALRTSFKALMSRPYWSRLWSLTELVFTNKGTVMCGTRSLDLHRFHAAAKALDGVLNMATYSKWLEANKTTNTSANLDNTEPANFSASPALLLLAEREFFVGSRGWWSSTEHPLLTILMRYHLNRAETRLHLNPDEQCDLIFGFVGLSSDAEKLGISIDYRKDWAQVCAETTTSLLQHNPRVLQLCLGHSKADDGRSSWLVDWSKIALPASYDSGRSFNACGPADVRFYRADAQDAQIITMKGVILDIINSVTSVSNDGENITEDIKKAIDEKFQQSLSMEKSPYTQDQQPNVPTSMLKESCFVTDNGYIGCGEGPTKGDVVAILYGSEVPFALRKQADETYRLIGEVYIEGIMEGEFMKSHRAESIIKIC</sequence>
<dbReference type="eggNOG" id="ENOG502SI73">
    <property type="taxonomic scope" value="Eukaryota"/>
</dbReference>
<dbReference type="OrthoDB" id="2157530at2759"/>
<name>W3WSP6_PESFW</name>